<dbReference type="AlphaFoldDB" id="A0A074Z3A0"/>
<dbReference type="STRING" id="1043005.A0A074Z3A0"/>
<dbReference type="PANTHER" id="PTHR24216">
    <property type="entry name" value="PAXILLIN-RELATED"/>
    <property type="match status" value="1"/>
</dbReference>
<reference evidence="6 7" key="1">
    <citation type="journal article" date="2014" name="BMC Genomics">
        <title>Genome sequencing of four Aureobasidium pullulans varieties: biotechnological potential, stress tolerance, and description of new species.</title>
        <authorList>
            <person name="Gostin Ar C."/>
            <person name="Ohm R.A."/>
            <person name="Kogej T."/>
            <person name="Sonjak S."/>
            <person name="Turk M."/>
            <person name="Zajc J."/>
            <person name="Zalar P."/>
            <person name="Grube M."/>
            <person name="Sun H."/>
            <person name="Han J."/>
            <person name="Sharma A."/>
            <person name="Chiniquy J."/>
            <person name="Ngan C.Y."/>
            <person name="Lipzen A."/>
            <person name="Barry K."/>
            <person name="Grigoriev I.V."/>
            <person name="Gunde-Cimerman N."/>
        </authorList>
    </citation>
    <scope>NUCLEOTIDE SEQUENCE [LARGE SCALE GENOMIC DNA]</scope>
    <source>
        <strain evidence="6 7">EXF-2481</strain>
    </source>
</reference>
<feature type="compositionally biased region" description="Polar residues" evidence="4">
    <location>
        <begin position="368"/>
        <end position="386"/>
    </location>
</feature>
<keyword evidence="7" id="KW-1185">Reference proteome</keyword>
<dbReference type="OMA" id="QVYCERD"/>
<feature type="domain" description="LIM zinc-binding" evidence="5">
    <location>
        <begin position="642"/>
        <end position="701"/>
    </location>
</feature>
<evidence type="ECO:0000313" key="7">
    <source>
        <dbReference type="Proteomes" id="UP000030641"/>
    </source>
</evidence>
<evidence type="ECO:0000256" key="3">
    <source>
        <dbReference type="PROSITE-ProRule" id="PRU00125"/>
    </source>
</evidence>
<dbReference type="Gene3D" id="2.10.110.10">
    <property type="entry name" value="Cysteine Rich Protein"/>
    <property type="match status" value="2"/>
</dbReference>
<feature type="compositionally biased region" description="Polar residues" evidence="4">
    <location>
        <begin position="41"/>
        <end position="53"/>
    </location>
</feature>
<sequence>METERPLSILPSIKCSDCGAEIKISAMGEHVCPAQQDEPAPSSTWQKPKSPTISPFTSPATSPVSPPITSPSAAKQRSLLPPMEQSLDRPPSRPARNPLPRIDPNVANKPYAARQEMLSPDSSNSSGRRTPLTPLTGRPGRSPGMRSATSPSPRLPREPSQELTGNMDCAFPPFPTARSKSAARVKSPVPDAYYAPRSPIGNGGAIVSRKLDTIAPGPFNAPTRNSSRSPSSNVGAQAPPAITIDQPPAERAASPIFRSASPVSYERPASPPSPVPASPTLSSTSTASVGTNREGRPIPQRPVRPEPLDGFLAMLKSESEAAGQQLSNMTIRSNTFPLPPSTYKSPELGSVLRSPSAPPTRQRRPTISAPSQSAPGASLPTASSTGPPALPPLPTISTAVAPALPPLPSAADLQKHVHPVVHAPSDSASSASSTQSFKSDISPPVSASSSVSMLSTTLSDLSDPSLLVPSLQVKSKQINRLSPDDAFKPSFVVERQTAPAPFEERLDSPTEKMNHFPVGTPRISREADYPESPVVPGFHVKRPLSPMSTTSTPMASPPTEHGFSSRPTSSKRPGTSSKHICRGCSEPIQGKSVKAADGRLTGRYHKHCFVCKTCKSAFATADFYVIDNNPYCEHHYHELNNSLCAHCDRGIEGPYLETQQTQKFHPSCFTCIDCHKPLSDDYFEIAGKVYCEQHAFASVRQQEGLGPKRNMERRTTRFMVM</sequence>
<name>A0A074Z3A0_AURSE</name>
<evidence type="ECO:0000313" key="6">
    <source>
        <dbReference type="EMBL" id="KER00763.1"/>
    </source>
</evidence>
<dbReference type="EMBL" id="KL584749">
    <property type="protein sequence ID" value="KER00763.1"/>
    <property type="molecule type" value="Genomic_DNA"/>
</dbReference>
<keyword evidence="3" id="KW-0440">LIM domain</keyword>
<evidence type="ECO:0000259" key="5">
    <source>
        <dbReference type="PROSITE" id="PS50023"/>
    </source>
</evidence>
<dbReference type="Pfam" id="PF00412">
    <property type="entry name" value="LIM"/>
    <property type="match status" value="2"/>
</dbReference>
<feature type="compositionally biased region" description="Low complexity" evidence="4">
    <location>
        <begin position="222"/>
        <end position="233"/>
    </location>
</feature>
<feature type="compositionally biased region" description="Low complexity" evidence="4">
    <location>
        <begin position="545"/>
        <end position="559"/>
    </location>
</feature>
<dbReference type="InParanoid" id="A0A074Z3A0"/>
<feature type="compositionally biased region" description="Polar residues" evidence="4">
    <location>
        <begin position="565"/>
        <end position="578"/>
    </location>
</feature>
<dbReference type="SMART" id="SM00132">
    <property type="entry name" value="LIM"/>
    <property type="match status" value="2"/>
</dbReference>
<organism evidence="6 7">
    <name type="scientific">Aureobasidium subglaciale (strain EXF-2481)</name>
    <name type="common">Aureobasidium pullulans var. subglaciale</name>
    <dbReference type="NCBI Taxonomy" id="1043005"/>
    <lineage>
        <taxon>Eukaryota</taxon>
        <taxon>Fungi</taxon>
        <taxon>Dikarya</taxon>
        <taxon>Ascomycota</taxon>
        <taxon>Pezizomycotina</taxon>
        <taxon>Dothideomycetes</taxon>
        <taxon>Dothideomycetidae</taxon>
        <taxon>Dothideales</taxon>
        <taxon>Saccotheciaceae</taxon>
        <taxon>Aureobasidium</taxon>
    </lineage>
</organism>
<dbReference type="GO" id="GO:0046872">
    <property type="term" value="F:metal ion binding"/>
    <property type="evidence" value="ECO:0007669"/>
    <property type="project" value="UniProtKB-KW"/>
</dbReference>
<feature type="compositionally biased region" description="Polar residues" evidence="4">
    <location>
        <begin position="322"/>
        <end position="336"/>
    </location>
</feature>
<dbReference type="SUPFAM" id="SSF57716">
    <property type="entry name" value="Glucocorticoid receptor-like (DNA-binding domain)"/>
    <property type="match status" value="1"/>
</dbReference>
<dbReference type="PANTHER" id="PTHR24216:SF65">
    <property type="entry name" value="PAXILLIN-LIKE PROTEIN 1"/>
    <property type="match status" value="1"/>
</dbReference>
<dbReference type="HOGENOM" id="CLU_014492_1_0_1"/>
<protein>
    <recommendedName>
        <fullName evidence="5">LIM zinc-binding domain-containing protein</fullName>
    </recommendedName>
</protein>
<evidence type="ECO:0000256" key="1">
    <source>
        <dbReference type="ARBA" id="ARBA00022723"/>
    </source>
</evidence>
<feature type="compositionally biased region" description="Low complexity" evidence="4">
    <location>
        <begin position="278"/>
        <end position="288"/>
    </location>
</feature>
<gene>
    <name evidence="6" type="ORF">AUEXF2481DRAFT_659</name>
</gene>
<dbReference type="Proteomes" id="UP000030641">
    <property type="component" value="Unassembled WGS sequence"/>
</dbReference>
<dbReference type="GO" id="GO:0030695">
    <property type="term" value="F:GTPase regulator activity"/>
    <property type="evidence" value="ECO:0007669"/>
    <property type="project" value="UniProtKB-ARBA"/>
</dbReference>
<feature type="region of interest" description="Disordered" evidence="4">
    <location>
        <begin position="542"/>
        <end position="579"/>
    </location>
</feature>
<dbReference type="GeneID" id="25370160"/>
<feature type="region of interest" description="Disordered" evidence="4">
    <location>
        <begin position="30"/>
        <end position="464"/>
    </location>
</feature>
<evidence type="ECO:0000256" key="4">
    <source>
        <dbReference type="SAM" id="MobiDB-lite"/>
    </source>
</evidence>
<dbReference type="CDD" id="cd09397">
    <property type="entry name" value="LIM1_UF1"/>
    <property type="match status" value="1"/>
</dbReference>
<dbReference type="InterPro" id="IPR001781">
    <property type="entry name" value="Znf_LIM"/>
</dbReference>
<feature type="compositionally biased region" description="Low complexity" evidence="4">
    <location>
        <begin position="423"/>
        <end position="464"/>
    </location>
</feature>
<dbReference type="OrthoDB" id="1112565at2759"/>
<keyword evidence="2 3" id="KW-0862">Zinc</keyword>
<feature type="domain" description="LIM zinc-binding" evidence="5">
    <location>
        <begin position="579"/>
        <end position="641"/>
    </location>
</feature>
<proteinExistence type="predicted"/>
<evidence type="ECO:0000256" key="2">
    <source>
        <dbReference type="ARBA" id="ARBA00022833"/>
    </source>
</evidence>
<dbReference type="PROSITE" id="PS00478">
    <property type="entry name" value="LIM_DOMAIN_1"/>
    <property type="match status" value="1"/>
</dbReference>
<feature type="compositionally biased region" description="Low complexity" evidence="4">
    <location>
        <begin position="54"/>
        <end position="63"/>
    </location>
</feature>
<accession>A0A074Z3A0</accession>
<keyword evidence="1 3" id="KW-0479">Metal-binding</keyword>
<dbReference type="PROSITE" id="PS50023">
    <property type="entry name" value="LIM_DOMAIN_2"/>
    <property type="match status" value="2"/>
</dbReference>
<dbReference type="CDD" id="cd08368">
    <property type="entry name" value="LIM"/>
    <property type="match status" value="1"/>
</dbReference>
<dbReference type="RefSeq" id="XP_013349174.1">
    <property type="nucleotide sequence ID" value="XM_013493720.1"/>
</dbReference>